<dbReference type="Gene3D" id="2.60.40.10">
    <property type="entry name" value="Immunoglobulins"/>
    <property type="match status" value="1"/>
</dbReference>
<evidence type="ECO:0000256" key="3">
    <source>
        <dbReference type="SAM" id="SignalP"/>
    </source>
</evidence>
<dbReference type="Proteomes" id="UP000886723">
    <property type="component" value="Unassembled WGS sequence"/>
</dbReference>
<evidence type="ECO:0000256" key="1">
    <source>
        <dbReference type="SAM" id="MobiDB-lite"/>
    </source>
</evidence>
<name>A0A9D1NT85_9FIRM</name>
<keyword evidence="2" id="KW-0812">Transmembrane</keyword>
<reference evidence="4" key="1">
    <citation type="submission" date="2020-10" db="EMBL/GenBank/DDBJ databases">
        <authorList>
            <person name="Gilroy R."/>
        </authorList>
    </citation>
    <scope>NUCLEOTIDE SEQUENCE</scope>
    <source>
        <strain evidence="4">ChiBcec2-4451</strain>
    </source>
</reference>
<gene>
    <name evidence="4" type="ORF">IAA63_00630</name>
</gene>
<proteinExistence type="predicted"/>
<sequence>MKLKKRITVLLLAALMTFAANSIVYAHDVPDLTREGSVTVSMTYGGRPVSGGTLTMYRAGDVAENDGDYSFSLSAAFAGSQASLENIQSDRLAEQLADYARENGVSGVTANIGSTGKAVFRNVTPGLYLLVQQSAAEGYLAADPFLVSVPMMENGTYIYDVDASPKTELEKAPVTPTPEKPNPPKLPQTGQLNWPIPVFVLLGLSLYVIGWRLRTGGRCDDHE</sequence>
<keyword evidence="3" id="KW-0732">Signal</keyword>
<evidence type="ECO:0000256" key="2">
    <source>
        <dbReference type="SAM" id="Phobius"/>
    </source>
</evidence>
<feature type="region of interest" description="Disordered" evidence="1">
    <location>
        <begin position="170"/>
        <end position="189"/>
    </location>
</feature>
<dbReference type="AlphaFoldDB" id="A0A9D1NT85"/>
<reference evidence="4" key="2">
    <citation type="journal article" date="2021" name="PeerJ">
        <title>Extensive microbial diversity within the chicken gut microbiome revealed by metagenomics and culture.</title>
        <authorList>
            <person name="Gilroy R."/>
            <person name="Ravi A."/>
            <person name="Getino M."/>
            <person name="Pursley I."/>
            <person name="Horton D.L."/>
            <person name="Alikhan N.F."/>
            <person name="Baker D."/>
            <person name="Gharbi K."/>
            <person name="Hall N."/>
            <person name="Watson M."/>
            <person name="Adriaenssens E.M."/>
            <person name="Foster-Nyarko E."/>
            <person name="Jarju S."/>
            <person name="Secka A."/>
            <person name="Antonio M."/>
            <person name="Oren A."/>
            <person name="Chaudhuri R.R."/>
            <person name="La Ragione R."/>
            <person name="Hildebrand F."/>
            <person name="Pallen M.J."/>
        </authorList>
    </citation>
    <scope>NUCLEOTIDE SEQUENCE</scope>
    <source>
        <strain evidence="4">ChiBcec2-4451</strain>
    </source>
</reference>
<keyword evidence="2" id="KW-0472">Membrane</keyword>
<evidence type="ECO:0000313" key="5">
    <source>
        <dbReference type="Proteomes" id="UP000886723"/>
    </source>
</evidence>
<dbReference type="EMBL" id="DVON01000017">
    <property type="protein sequence ID" value="HIV11630.1"/>
    <property type="molecule type" value="Genomic_DNA"/>
</dbReference>
<evidence type="ECO:0000313" key="4">
    <source>
        <dbReference type="EMBL" id="HIV11630.1"/>
    </source>
</evidence>
<accession>A0A9D1NT85</accession>
<dbReference type="InterPro" id="IPR013783">
    <property type="entry name" value="Ig-like_fold"/>
</dbReference>
<comment type="caution">
    <text evidence="4">The sequence shown here is derived from an EMBL/GenBank/DDBJ whole genome shotgun (WGS) entry which is preliminary data.</text>
</comment>
<protein>
    <recommendedName>
        <fullName evidence="6">Prealbumin-like fold domain-containing protein</fullName>
    </recommendedName>
</protein>
<feature type="compositionally biased region" description="Pro residues" evidence="1">
    <location>
        <begin position="175"/>
        <end position="186"/>
    </location>
</feature>
<feature type="chain" id="PRO_5038998768" description="Prealbumin-like fold domain-containing protein" evidence="3">
    <location>
        <begin position="27"/>
        <end position="223"/>
    </location>
</feature>
<evidence type="ECO:0008006" key="6">
    <source>
        <dbReference type="Google" id="ProtNLM"/>
    </source>
</evidence>
<organism evidence="4 5">
    <name type="scientific">Candidatus Pullilachnospira stercoravium</name>
    <dbReference type="NCBI Taxonomy" id="2840913"/>
    <lineage>
        <taxon>Bacteria</taxon>
        <taxon>Bacillati</taxon>
        <taxon>Bacillota</taxon>
        <taxon>Clostridia</taxon>
        <taxon>Lachnospirales</taxon>
        <taxon>Lachnospiraceae</taxon>
        <taxon>Lachnospiraceae incertae sedis</taxon>
        <taxon>Candidatus Pullilachnospira</taxon>
    </lineage>
</organism>
<feature type="transmembrane region" description="Helical" evidence="2">
    <location>
        <begin position="194"/>
        <end position="213"/>
    </location>
</feature>
<keyword evidence="2" id="KW-1133">Transmembrane helix</keyword>
<feature type="signal peptide" evidence="3">
    <location>
        <begin position="1"/>
        <end position="26"/>
    </location>
</feature>